<sequence>MPQHYTAFRRTIHVDPSFPVHFNVIRTGINNIRTETILKPLSQTDFTGINGGFFTGPSYNQPPTEGRSIAFHIEDAGKLTPGSTSVYRNWNYNGSSTDYKRQKTLILRNNNGTILPHYQYVAKANDVLNQYDNVRQIIGGRDYNPENWGSDSYSLPLPRTILAWTATQAYLMVSTGVSIPDLKKTMELMGSGITPINSIVLDGSGSSCMQVTSDSDFNLRGGNRYLFNCIRLARNF</sequence>
<dbReference type="RefSeq" id="WP_045850690.1">
    <property type="nucleotide sequence ID" value="NZ_FTLX01000019.1"/>
</dbReference>
<organism evidence="2 3">
    <name type="scientific">Domibacillus enclensis</name>
    <dbReference type="NCBI Taxonomy" id="1017273"/>
    <lineage>
        <taxon>Bacteria</taxon>
        <taxon>Bacillati</taxon>
        <taxon>Bacillota</taxon>
        <taxon>Bacilli</taxon>
        <taxon>Bacillales</taxon>
        <taxon>Bacillaceae</taxon>
        <taxon>Domibacillus</taxon>
    </lineage>
</organism>
<reference evidence="1" key="3">
    <citation type="submission" date="2017-03" db="EMBL/GenBank/DDBJ databases">
        <authorList>
            <person name="Dastager S.G."/>
            <person name="Neurgaonkar P.S."/>
            <person name="Dharne M.S."/>
        </authorList>
    </citation>
    <scope>NUCLEOTIDE SEQUENCE</scope>
    <source>
        <strain evidence="1">DSM 25145</strain>
    </source>
</reference>
<protein>
    <recommendedName>
        <fullName evidence="5">Phosphodiester glycosidase domain-containing protein</fullName>
    </recommendedName>
</protein>
<dbReference type="Proteomes" id="UP000215545">
    <property type="component" value="Unassembled WGS sequence"/>
</dbReference>
<evidence type="ECO:0000313" key="4">
    <source>
        <dbReference type="Proteomes" id="UP000215545"/>
    </source>
</evidence>
<dbReference type="EMBL" id="MWSK01000019">
    <property type="protein sequence ID" value="OXS72958.1"/>
    <property type="molecule type" value="Genomic_DNA"/>
</dbReference>
<gene>
    <name evidence="1" type="ORF">B1B05_18955</name>
    <name evidence="2" type="ORF">SAMN05443094_1198</name>
</gene>
<evidence type="ECO:0000313" key="3">
    <source>
        <dbReference type="Proteomes" id="UP000186385"/>
    </source>
</evidence>
<reference evidence="2 3" key="1">
    <citation type="submission" date="2017-01" db="EMBL/GenBank/DDBJ databases">
        <authorList>
            <person name="Mah S.A."/>
            <person name="Swanson W.J."/>
            <person name="Moy G.W."/>
            <person name="Vacquier V.D."/>
        </authorList>
    </citation>
    <scope>NUCLEOTIDE SEQUENCE [LARGE SCALE GENOMIC DNA]</scope>
    <source>
        <strain evidence="2 3">NIO-1016</strain>
    </source>
</reference>
<keyword evidence="4" id="KW-1185">Reference proteome</keyword>
<accession>A0A1N7D0Y7</accession>
<proteinExistence type="predicted"/>
<evidence type="ECO:0000313" key="2">
    <source>
        <dbReference type="EMBL" id="SIR69503.1"/>
    </source>
</evidence>
<dbReference type="OrthoDB" id="2912200at2"/>
<dbReference type="Proteomes" id="UP000186385">
    <property type="component" value="Unassembled WGS sequence"/>
</dbReference>
<evidence type="ECO:0008006" key="5">
    <source>
        <dbReference type="Google" id="ProtNLM"/>
    </source>
</evidence>
<dbReference type="EMBL" id="FTLX01000019">
    <property type="protein sequence ID" value="SIR69503.1"/>
    <property type="molecule type" value="Genomic_DNA"/>
</dbReference>
<dbReference type="AlphaFoldDB" id="A0A1N7D0Y7"/>
<evidence type="ECO:0000313" key="1">
    <source>
        <dbReference type="EMBL" id="OXS72958.1"/>
    </source>
</evidence>
<name>A0A1N7D0Y7_9BACI</name>
<reference evidence="4" key="2">
    <citation type="submission" date="2017-03" db="EMBL/GenBank/DDBJ databases">
        <title>Bacillus sp. V-88(T) DSM27956, whole genome shotgun sequencing project.</title>
        <authorList>
            <person name="Dastager S.G."/>
            <person name="Neurgaonkar P.S."/>
            <person name="Dharne M.S."/>
        </authorList>
    </citation>
    <scope>NUCLEOTIDE SEQUENCE [LARGE SCALE GENOMIC DNA]</scope>
    <source>
        <strain evidence="4">DSM 25145</strain>
    </source>
</reference>